<reference evidence="2" key="1">
    <citation type="submission" date="2024-04" db="EMBL/GenBank/DDBJ databases">
        <authorList>
            <consortium name="Molecular Ecology Group"/>
        </authorList>
    </citation>
    <scope>NUCLEOTIDE SEQUENCE</scope>
</reference>
<keyword evidence="3" id="KW-1185">Reference proteome</keyword>
<feature type="compositionally biased region" description="Basic and acidic residues" evidence="1">
    <location>
        <begin position="61"/>
        <end position="79"/>
    </location>
</feature>
<accession>A0AAV2NZ79</accession>
<dbReference type="AlphaFoldDB" id="A0AAV2NZ79"/>
<name>A0AAV2NZ79_9HYME</name>
<dbReference type="EMBL" id="OZ034829">
    <property type="protein sequence ID" value="CAL1685094.1"/>
    <property type="molecule type" value="Genomic_DNA"/>
</dbReference>
<proteinExistence type="predicted"/>
<evidence type="ECO:0000313" key="3">
    <source>
        <dbReference type="Proteomes" id="UP001497644"/>
    </source>
</evidence>
<organism evidence="2 3">
    <name type="scientific">Lasius platythorax</name>
    <dbReference type="NCBI Taxonomy" id="488582"/>
    <lineage>
        <taxon>Eukaryota</taxon>
        <taxon>Metazoa</taxon>
        <taxon>Ecdysozoa</taxon>
        <taxon>Arthropoda</taxon>
        <taxon>Hexapoda</taxon>
        <taxon>Insecta</taxon>
        <taxon>Pterygota</taxon>
        <taxon>Neoptera</taxon>
        <taxon>Endopterygota</taxon>
        <taxon>Hymenoptera</taxon>
        <taxon>Apocrita</taxon>
        <taxon>Aculeata</taxon>
        <taxon>Formicoidea</taxon>
        <taxon>Formicidae</taxon>
        <taxon>Formicinae</taxon>
        <taxon>Lasius</taxon>
        <taxon>Lasius</taxon>
    </lineage>
</organism>
<sequence length="79" mass="8907">MLQVAIIAAYEENCPLKRRSESDVKWWNADLQKLLRRARCTLNKAKKIKSLEASEEVQGEDGPKGVQEGHKEGQETVVA</sequence>
<evidence type="ECO:0000313" key="2">
    <source>
        <dbReference type="EMBL" id="CAL1685094.1"/>
    </source>
</evidence>
<protein>
    <submittedName>
        <fullName evidence="2">Uncharacterized protein</fullName>
    </submittedName>
</protein>
<evidence type="ECO:0000256" key="1">
    <source>
        <dbReference type="SAM" id="MobiDB-lite"/>
    </source>
</evidence>
<gene>
    <name evidence="2" type="ORF">LPLAT_LOCUS10658</name>
</gene>
<dbReference type="Proteomes" id="UP001497644">
    <property type="component" value="Chromosome 6"/>
</dbReference>
<feature type="region of interest" description="Disordered" evidence="1">
    <location>
        <begin position="51"/>
        <end position="79"/>
    </location>
</feature>